<gene>
    <name evidence="2" type="ORF">GSI_06420</name>
</gene>
<sequence>MPQQYPYPRQFSTSFLADPAFSPDPRSNPHFFSMNDREEIYPASLSDSFSDYASTVPDDDESEVDHTNLPPRMRHLAGPDVVIPPRHSRSQSAPYVPPPLPQNLSRSNSARVIPVPPPNPIYAPSPPIPNRQRSPREDISENLTRSSLVHPSASAAAAQIYWQPPPPYSDSESDSSSSNPHTPSGSPRPSSRHHLPREGNGPTTSTPSLPEKRSVPEAQPIFSASSSSPPAVPQARNDAHAPVTKASSMISSVVHPRISPRNASAPDLHPPTAPIDVPPRPSTVPVPAPPPEAPSAPLTGRRRNSKNPSISTPPRDLDSIDELDESDPLGFAWHHDGPYEAIAKATSSARNPGASAQKPSKPKRKPVQAYDSVSVGVAPGQIFPSFSQYQPQTVGNGVQVDAAVLPEMPPAENFQVLSPPRSPLPLPVQRRVPPTGQTPATPDQYSNMHMNLAMNPAPVMASFSVPVSEMRNSRMPRAQAHLPSPAGQRTPERRPSQTLSPPMYNDGPQPSPPLPNPYSPLGPTFPRAAPSRQSSGSRPVSMVHPRPDLPPSNVVPRPDIVLPPQRQQDKSTSLLPRHLPKRLVMPAPLQQNQNQNMQQSQTHVEFLAQRHGPPPMAPVPGTSASAVSQQQHQQQVRAQDIPFSHGPKLLKKKHTSGAPQPEPSSTSSAPPSSTMSSNATAAMFSAKVRFAEPPKEETKEERKKREKEEARREKEEAKREKAGAKAGLRPEIPLQGIFAVDYVKEGELAREREFMKMNGAKTGRKLSKRR</sequence>
<feature type="compositionally biased region" description="Pro residues" evidence="1">
    <location>
        <begin position="509"/>
        <end position="520"/>
    </location>
</feature>
<feature type="compositionally biased region" description="Low complexity" evidence="1">
    <location>
        <begin position="174"/>
        <end position="189"/>
    </location>
</feature>
<feature type="compositionally biased region" description="Pro residues" evidence="1">
    <location>
        <begin position="268"/>
        <end position="294"/>
    </location>
</feature>
<feature type="region of interest" description="Disordered" evidence="1">
    <location>
        <begin position="413"/>
        <end position="443"/>
    </location>
</feature>
<feature type="compositionally biased region" description="Low complexity" evidence="1">
    <location>
        <begin position="623"/>
        <end position="639"/>
    </location>
</feature>
<evidence type="ECO:0000256" key="1">
    <source>
        <dbReference type="SAM" id="MobiDB-lite"/>
    </source>
</evidence>
<proteinExistence type="predicted"/>
<dbReference type="STRING" id="1077348.A0A2G8SD71"/>
<dbReference type="Proteomes" id="UP000230002">
    <property type="component" value="Unassembled WGS sequence"/>
</dbReference>
<protein>
    <submittedName>
        <fullName evidence="2">Uncharacterized protein</fullName>
    </submittedName>
</protein>
<evidence type="ECO:0000313" key="2">
    <source>
        <dbReference type="EMBL" id="PIL31716.1"/>
    </source>
</evidence>
<feature type="region of interest" description="Disordered" evidence="1">
    <location>
        <begin position="1"/>
        <end position="369"/>
    </location>
</feature>
<feature type="region of interest" description="Disordered" evidence="1">
    <location>
        <begin position="609"/>
        <end position="727"/>
    </location>
</feature>
<name>A0A2G8SD71_9APHY</name>
<dbReference type="AlphaFoldDB" id="A0A2G8SD71"/>
<feature type="compositionally biased region" description="Pro residues" evidence="1">
    <location>
        <begin position="114"/>
        <end position="129"/>
    </location>
</feature>
<feature type="compositionally biased region" description="Basic and acidic residues" evidence="1">
    <location>
        <begin position="689"/>
        <end position="723"/>
    </location>
</feature>
<keyword evidence="3" id="KW-1185">Reference proteome</keyword>
<feature type="region of interest" description="Disordered" evidence="1">
    <location>
        <begin position="470"/>
        <end position="580"/>
    </location>
</feature>
<comment type="caution">
    <text evidence="2">The sequence shown here is derived from an EMBL/GenBank/DDBJ whole genome shotgun (WGS) entry which is preliminary data.</text>
</comment>
<feature type="compositionally biased region" description="Low complexity" evidence="1">
    <location>
        <begin position="663"/>
        <end position="686"/>
    </location>
</feature>
<dbReference type="EMBL" id="AYKW01000012">
    <property type="protein sequence ID" value="PIL31716.1"/>
    <property type="molecule type" value="Genomic_DNA"/>
</dbReference>
<reference evidence="2 3" key="1">
    <citation type="journal article" date="2015" name="Sci. Rep.">
        <title>Chromosome-level genome map provides insights into diverse defense mechanisms in the medicinal fungus Ganoderma sinense.</title>
        <authorList>
            <person name="Zhu Y."/>
            <person name="Xu J."/>
            <person name="Sun C."/>
            <person name="Zhou S."/>
            <person name="Xu H."/>
            <person name="Nelson D.R."/>
            <person name="Qian J."/>
            <person name="Song J."/>
            <person name="Luo H."/>
            <person name="Xiang L."/>
            <person name="Li Y."/>
            <person name="Xu Z."/>
            <person name="Ji A."/>
            <person name="Wang L."/>
            <person name="Lu S."/>
            <person name="Hayward A."/>
            <person name="Sun W."/>
            <person name="Li X."/>
            <person name="Schwartz D.C."/>
            <person name="Wang Y."/>
            <person name="Chen S."/>
        </authorList>
    </citation>
    <scope>NUCLEOTIDE SEQUENCE [LARGE SCALE GENOMIC DNA]</scope>
    <source>
        <strain evidence="2 3">ZZ0214-1</strain>
    </source>
</reference>
<evidence type="ECO:0000313" key="3">
    <source>
        <dbReference type="Proteomes" id="UP000230002"/>
    </source>
</evidence>
<accession>A0A2G8SD71</accession>
<organism evidence="2 3">
    <name type="scientific">Ganoderma sinense ZZ0214-1</name>
    <dbReference type="NCBI Taxonomy" id="1077348"/>
    <lineage>
        <taxon>Eukaryota</taxon>
        <taxon>Fungi</taxon>
        <taxon>Dikarya</taxon>
        <taxon>Basidiomycota</taxon>
        <taxon>Agaricomycotina</taxon>
        <taxon>Agaricomycetes</taxon>
        <taxon>Polyporales</taxon>
        <taxon>Polyporaceae</taxon>
        <taxon>Ganoderma</taxon>
    </lineage>
</organism>
<dbReference type="OrthoDB" id="2684446at2759"/>